<dbReference type="Pfam" id="PF04738">
    <property type="entry name" value="Lant_dehydr_N"/>
    <property type="match status" value="1"/>
</dbReference>
<name>A0A4P6K4M4_KTERU</name>
<dbReference type="KEGG" id="kbs:EPA93_45905"/>
<evidence type="ECO:0000259" key="2">
    <source>
        <dbReference type="Pfam" id="PF04738"/>
    </source>
</evidence>
<sequence>MPTYRNLVQRAKEIDYMLDELHSQQKKEEVQGTFPVSSRPKGKGEKEVSSHFQHVDMAFDLAGKQITRSLGEEIAAAAQLLLNLSPLPDGYLYLATYRRAFLERYGEYREIPLLELLDSQIGLGLPAHYVDRQASITKEKKPQSVREQVLLNLALTALRDRQSILHLDEKTFLSLEPSHLALETAPPSLDIYVLLATSSLTALNKGQFHLIIGPNGGTQQAGRTLARFSNLLGAEATEALRRTASTEEALTPGSIWAELVYMPRDSRLANVLLRPNTRRYEILYGVSKGTSSAQIIPLKEIVIGVRNKRFYARWTAKQCDLIVSSGHMLDPLQAPAIARFLSDLSQDQTPQLRQFHWGRQKDFHFSLAFKQDVLSCAWLSGVYILHFI</sequence>
<dbReference type="OrthoDB" id="145323at2"/>
<feature type="region of interest" description="Disordered" evidence="1">
    <location>
        <begin position="26"/>
        <end position="47"/>
    </location>
</feature>
<feature type="domain" description="Lantibiotic dehydratase N-terminal" evidence="2">
    <location>
        <begin position="48"/>
        <end position="365"/>
    </location>
</feature>
<proteinExistence type="predicted"/>
<protein>
    <recommendedName>
        <fullName evidence="2">Lantibiotic dehydratase N-terminal domain-containing protein</fullName>
    </recommendedName>
</protein>
<dbReference type="EMBL" id="CP035758">
    <property type="protein sequence ID" value="QBD82912.1"/>
    <property type="molecule type" value="Genomic_DNA"/>
</dbReference>
<accession>A0A4P6K4M4</accession>
<keyword evidence="4" id="KW-1185">Reference proteome</keyword>
<reference evidence="3 4" key="1">
    <citation type="submission" date="2019-01" db="EMBL/GenBank/DDBJ databases">
        <title>Ktedonosporobacter rubrisoli SCAWS-G2.</title>
        <authorList>
            <person name="Huang Y."/>
            <person name="Yan B."/>
        </authorList>
    </citation>
    <scope>NUCLEOTIDE SEQUENCE [LARGE SCALE GENOMIC DNA]</scope>
    <source>
        <strain evidence="3 4">SCAWS-G2</strain>
    </source>
</reference>
<dbReference type="AlphaFoldDB" id="A0A4P6K4M4"/>
<dbReference type="Proteomes" id="UP000290365">
    <property type="component" value="Chromosome"/>
</dbReference>
<evidence type="ECO:0000313" key="3">
    <source>
        <dbReference type="EMBL" id="QBD82912.1"/>
    </source>
</evidence>
<organism evidence="3 4">
    <name type="scientific">Ktedonosporobacter rubrisoli</name>
    <dbReference type="NCBI Taxonomy" id="2509675"/>
    <lineage>
        <taxon>Bacteria</taxon>
        <taxon>Bacillati</taxon>
        <taxon>Chloroflexota</taxon>
        <taxon>Ktedonobacteria</taxon>
        <taxon>Ktedonobacterales</taxon>
        <taxon>Ktedonosporobacteraceae</taxon>
        <taxon>Ktedonosporobacter</taxon>
    </lineage>
</organism>
<dbReference type="InterPro" id="IPR006827">
    <property type="entry name" value="Lant_deHydtase_N"/>
</dbReference>
<evidence type="ECO:0000313" key="4">
    <source>
        <dbReference type="Proteomes" id="UP000290365"/>
    </source>
</evidence>
<gene>
    <name evidence="3" type="ORF">EPA93_45905</name>
</gene>
<evidence type="ECO:0000256" key="1">
    <source>
        <dbReference type="SAM" id="MobiDB-lite"/>
    </source>
</evidence>